<dbReference type="OrthoDB" id="848935at2759"/>
<evidence type="ECO:0000313" key="3">
    <source>
        <dbReference type="Proteomes" id="UP000027138"/>
    </source>
</evidence>
<sequence>MQADGSQTEKGKGAQNPVDQSKVKNGYHPYQKPVEEETRRKLLTKNLLGELKPVHQLKEGEGEGEREREGLEKNSSGVDLELSLKRKECLDLELKLGF</sequence>
<feature type="compositionally biased region" description="Basic and acidic residues" evidence="1">
    <location>
        <begin position="52"/>
        <end position="72"/>
    </location>
</feature>
<feature type="region of interest" description="Disordered" evidence="1">
    <location>
        <begin position="1"/>
        <end position="78"/>
    </location>
</feature>
<dbReference type="Proteomes" id="UP000027138">
    <property type="component" value="Unassembled WGS sequence"/>
</dbReference>
<name>A0A067KRL9_JATCU</name>
<proteinExistence type="predicted"/>
<keyword evidence="3" id="KW-1185">Reference proteome</keyword>
<evidence type="ECO:0000256" key="1">
    <source>
        <dbReference type="SAM" id="MobiDB-lite"/>
    </source>
</evidence>
<dbReference type="AlphaFoldDB" id="A0A067KRL9"/>
<gene>
    <name evidence="2" type="ORF">JCGZ_12762</name>
</gene>
<evidence type="ECO:0000313" key="2">
    <source>
        <dbReference type="EMBL" id="KDP34479.1"/>
    </source>
</evidence>
<dbReference type="EMBL" id="KK914527">
    <property type="protein sequence ID" value="KDP34479.1"/>
    <property type="molecule type" value="Genomic_DNA"/>
</dbReference>
<protein>
    <submittedName>
        <fullName evidence="2">Uncharacterized protein</fullName>
    </submittedName>
</protein>
<reference evidence="2 3" key="1">
    <citation type="journal article" date="2014" name="PLoS ONE">
        <title>Global Analysis of Gene Expression Profiles in Physic Nut (Jatropha curcas L.) Seedlings Exposed to Salt Stress.</title>
        <authorList>
            <person name="Zhang L."/>
            <person name="Zhang C."/>
            <person name="Wu P."/>
            <person name="Chen Y."/>
            <person name="Li M."/>
            <person name="Jiang H."/>
            <person name="Wu G."/>
        </authorList>
    </citation>
    <scope>NUCLEOTIDE SEQUENCE [LARGE SCALE GENOMIC DNA]</scope>
    <source>
        <strain evidence="3">cv. GZQX0401</strain>
        <tissue evidence="2">Young leaves</tissue>
    </source>
</reference>
<accession>A0A067KRL9</accession>
<organism evidence="2 3">
    <name type="scientific">Jatropha curcas</name>
    <name type="common">Barbados nut</name>
    <dbReference type="NCBI Taxonomy" id="180498"/>
    <lineage>
        <taxon>Eukaryota</taxon>
        <taxon>Viridiplantae</taxon>
        <taxon>Streptophyta</taxon>
        <taxon>Embryophyta</taxon>
        <taxon>Tracheophyta</taxon>
        <taxon>Spermatophyta</taxon>
        <taxon>Magnoliopsida</taxon>
        <taxon>eudicotyledons</taxon>
        <taxon>Gunneridae</taxon>
        <taxon>Pentapetalae</taxon>
        <taxon>rosids</taxon>
        <taxon>fabids</taxon>
        <taxon>Malpighiales</taxon>
        <taxon>Euphorbiaceae</taxon>
        <taxon>Crotonoideae</taxon>
        <taxon>Jatropheae</taxon>
        <taxon>Jatropha</taxon>
    </lineage>
</organism>